<name>A0A226GPQ7_9FLAO</name>
<gene>
    <name evidence="1" type="ORF">B0A66_22355</name>
</gene>
<dbReference type="AlphaFoldDB" id="A0A226GPQ7"/>
<keyword evidence="2" id="KW-1185">Reference proteome</keyword>
<dbReference type="Proteomes" id="UP000198345">
    <property type="component" value="Unassembled WGS sequence"/>
</dbReference>
<dbReference type="OrthoDB" id="1330101at2"/>
<evidence type="ECO:0008006" key="3">
    <source>
        <dbReference type="Google" id="ProtNLM"/>
    </source>
</evidence>
<reference evidence="1 2" key="1">
    <citation type="submission" date="2016-11" db="EMBL/GenBank/DDBJ databases">
        <title>Whole genomes of Flavobacteriaceae.</title>
        <authorList>
            <person name="Stine C."/>
            <person name="Li C."/>
            <person name="Tadesse D."/>
        </authorList>
    </citation>
    <scope>NUCLEOTIDE SEQUENCE [LARGE SCALE GENOMIC DNA]</scope>
    <source>
        <strain evidence="1 2">DSM 18292</strain>
    </source>
</reference>
<accession>A0A226GPQ7</accession>
<dbReference type="PROSITE" id="PS51257">
    <property type="entry name" value="PROKAR_LIPOPROTEIN"/>
    <property type="match status" value="1"/>
</dbReference>
<dbReference type="EMBL" id="MUGW01000083">
    <property type="protein sequence ID" value="OXA83396.1"/>
    <property type="molecule type" value="Genomic_DNA"/>
</dbReference>
<protein>
    <recommendedName>
        <fullName evidence="3">DUF4595 domain-containing protein</fullName>
    </recommendedName>
</protein>
<evidence type="ECO:0000313" key="2">
    <source>
        <dbReference type="Proteomes" id="UP000198345"/>
    </source>
</evidence>
<organism evidence="1 2">
    <name type="scientific">Flavobacterium hercynium</name>
    <dbReference type="NCBI Taxonomy" id="387094"/>
    <lineage>
        <taxon>Bacteria</taxon>
        <taxon>Pseudomonadati</taxon>
        <taxon>Bacteroidota</taxon>
        <taxon>Flavobacteriia</taxon>
        <taxon>Flavobacteriales</taxon>
        <taxon>Flavobacteriaceae</taxon>
        <taxon>Flavobacterium</taxon>
    </lineage>
</organism>
<comment type="caution">
    <text evidence="1">The sequence shown here is derived from an EMBL/GenBank/DDBJ whole genome shotgun (WGS) entry which is preliminary data.</text>
</comment>
<dbReference type="RefSeq" id="WP_089052055.1">
    <property type="nucleotide sequence ID" value="NZ_FXTV01000014.1"/>
</dbReference>
<evidence type="ECO:0000313" key="1">
    <source>
        <dbReference type="EMBL" id="OXA83396.1"/>
    </source>
</evidence>
<sequence>MKKLYFFTTVFVILISCSSDNDSRTKEPVGNIFYKTVTSNFESPVPVESKYTFDGNKVLSIKTDKTETLFTYEENRIVKQEVITKDQFGEEYKEKELQYVYENGKLRTKTTLLWVSYYLDEVSSTSIVTYTHISDNLIEHVTHFIHPYKEKEKIDEGFIKYKDGNIVEKFYSSFYGTTVFNYEYDTKNNPARNILGYDLLLDEIDDCGKNNIVKTTFKSSEAPYVNEILRTYIYDDKGYPVKYTSVASNGYRFKVEFTY</sequence>
<proteinExistence type="predicted"/>